<feature type="compositionally biased region" description="Basic and acidic residues" evidence="1">
    <location>
        <begin position="267"/>
        <end position="292"/>
    </location>
</feature>
<evidence type="ECO:0000313" key="2">
    <source>
        <dbReference type="EMBL" id="OMJ14248.1"/>
    </source>
</evidence>
<evidence type="ECO:0008006" key="4">
    <source>
        <dbReference type="Google" id="ProtNLM"/>
    </source>
</evidence>
<comment type="caution">
    <text evidence="2">The sequence shown here is derived from an EMBL/GenBank/DDBJ whole genome shotgun (WGS) entry which is preliminary data.</text>
</comment>
<evidence type="ECO:0000313" key="3">
    <source>
        <dbReference type="Proteomes" id="UP000187283"/>
    </source>
</evidence>
<keyword evidence="3" id="KW-1185">Reference proteome</keyword>
<dbReference type="AlphaFoldDB" id="A0A1R1XI23"/>
<dbReference type="Proteomes" id="UP000187283">
    <property type="component" value="Unassembled WGS sequence"/>
</dbReference>
<protein>
    <recommendedName>
        <fullName evidence="4">SH3 domain-containing protein</fullName>
    </recommendedName>
</protein>
<dbReference type="EMBL" id="LSSN01003142">
    <property type="protein sequence ID" value="OMJ14248.1"/>
    <property type="molecule type" value="Genomic_DNA"/>
</dbReference>
<dbReference type="STRING" id="133412.A0A1R1XI23"/>
<name>A0A1R1XI23_9FUNG</name>
<evidence type="ECO:0000256" key="1">
    <source>
        <dbReference type="SAM" id="MobiDB-lite"/>
    </source>
</evidence>
<dbReference type="Gene3D" id="2.30.30.40">
    <property type="entry name" value="SH3 Domains"/>
    <property type="match status" value="1"/>
</dbReference>
<proteinExistence type="predicted"/>
<sequence>MSKPRKVKKQYIPKLEDEIKLDVGDDVKIFLVYDDGWAMGKNYTKDIEGAFPFSCLVSGISKTDVIKSDYSLCKNSSEYTKSFKENKSSEIKNDNTIIDFNAESRSEPKTNNKNENTNYKLYESYISQKNNANYSEFKNKTYIKDNINSSKKPINHLKPSDHFSLVSNDKNTTKSNNTSSTNRHEIYHKYNDDKISNFGLIKPFIDEKKVNKVVPDIKNTNIEYIKNENGSFEIEKRISPRNLFGKLNCDEEENAELDPNITQFSLEDNKTKSKNSRESENSKESPKSENEKAATGYNNIKPSIFAQINSKKGSVSPKYELRKKNISLKIKKKRKSVPISGIKVKKDSSDSIDEILSPFSTNSAVLDLNLFGEYNKELFLSNGAMKKTPESPNGKANLHINSNVNPENQYRQIRNTSVKKKRGLSTRLDKSKDISNKKVNINNTGNFKSIDVITGSKSPKRSLANSNYSIGFNSNHGENSRQRKIINFSNISLFSLFENKSKVSKTKLKDEYESNNCKHELPDQSGITIQNSNDLISMPEAKTRAILLSTLDEF</sequence>
<dbReference type="OrthoDB" id="5340910at2759"/>
<dbReference type="SUPFAM" id="SSF50044">
    <property type="entry name" value="SH3-domain"/>
    <property type="match status" value="1"/>
</dbReference>
<accession>A0A1R1XI23</accession>
<gene>
    <name evidence="2" type="ORF">AYI70_g7998</name>
</gene>
<dbReference type="InterPro" id="IPR036028">
    <property type="entry name" value="SH3-like_dom_sf"/>
</dbReference>
<reference evidence="2 3" key="1">
    <citation type="submission" date="2017-01" db="EMBL/GenBank/DDBJ databases">
        <authorList>
            <person name="Mah S.A."/>
            <person name="Swanson W.J."/>
            <person name="Moy G.W."/>
            <person name="Vacquier V.D."/>
        </authorList>
    </citation>
    <scope>NUCLEOTIDE SEQUENCE [LARGE SCALE GENOMIC DNA]</scope>
    <source>
        <strain evidence="2 3">GSMNP</strain>
    </source>
</reference>
<organism evidence="2 3">
    <name type="scientific">Smittium culicis</name>
    <dbReference type="NCBI Taxonomy" id="133412"/>
    <lineage>
        <taxon>Eukaryota</taxon>
        <taxon>Fungi</taxon>
        <taxon>Fungi incertae sedis</taxon>
        <taxon>Zoopagomycota</taxon>
        <taxon>Kickxellomycotina</taxon>
        <taxon>Harpellomycetes</taxon>
        <taxon>Harpellales</taxon>
        <taxon>Legeriomycetaceae</taxon>
        <taxon>Smittium</taxon>
    </lineage>
</organism>
<feature type="region of interest" description="Disordered" evidence="1">
    <location>
        <begin position="257"/>
        <end position="296"/>
    </location>
</feature>